<proteinExistence type="predicted"/>
<protein>
    <submittedName>
        <fullName evidence="3">Uncharacterized protein LOC119641460</fullName>
    </submittedName>
</protein>
<accession>A0A9C6DNJ0</accession>
<dbReference type="GeneID" id="119641460"/>
<dbReference type="Proteomes" id="UP000092443">
    <property type="component" value="Unplaced"/>
</dbReference>
<evidence type="ECO:0000256" key="1">
    <source>
        <dbReference type="SAM" id="MobiDB-lite"/>
    </source>
</evidence>
<feature type="compositionally biased region" description="Pro residues" evidence="1">
    <location>
        <begin position="560"/>
        <end position="573"/>
    </location>
</feature>
<dbReference type="AlphaFoldDB" id="A0A9C6DNJ0"/>
<feature type="region of interest" description="Disordered" evidence="1">
    <location>
        <begin position="359"/>
        <end position="382"/>
    </location>
</feature>
<feature type="region of interest" description="Disordered" evidence="1">
    <location>
        <begin position="550"/>
        <end position="585"/>
    </location>
</feature>
<name>A0A9C6DNJ0_9MUSC</name>
<feature type="region of interest" description="Disordered" evidence="1">
    <location>
        <begin position="215"/>
        <end position="245"/>
    </location>
</feature>
<organism evidence="2 3">
    <name type="scientific">Glossina fuscipes</name>
    <dbReference type="NCBI Taxonomy" id="7396"/>
    <lineage>
        <taxon>Eukaryota</taxon>
        <taxon>Metazoa</taxon>
        <taxon>Ecdysozoa</taxon>
        <taxon>Arthropoda</taxon>
        <taxon>Hexapoda</taxon>
        <taxon>Insecta</taxon>
        <taxon>Pterygota</taxon>
        <taxon>Neoptera</taxon>
        <taxon>Endopterygota</taxon>
        <taxon>Diptera</taxon>
        <taxon>Brachycera</taxon>
        <taxon>Muscomorpha</taxon>
        <taxon>Hippoboscoidea</taxon>
        <taxon>Glossinidae</taxon>
        <taxon>Glossina</taxon>
    </lineage>
</organism>
<keyword evidence="2" id="KW-1185">Reference proteome</keyword>
<evidence type="ECO:0000313" key="2">
    <source>
        <dbReference type="Proteomes" id="UP000092443"/>
    </source>
</evidence>
<dbReference type="RefSeq" id="XP_037896086.1">
    <property type="nucleotide sequence ID" value="XM_038040158.1"/>
</dbReference>
<dbReference type="KEGG" id="gfs:119641460"/>
<feature type="compositionally biased region" description="Low complexity" evidence="1">
    <location>
        <begin position="234"/>
        <end position="245"/>
    </location>
</feature>
<reference evidence="3" key="1">
    <citation type="submission" date="2025-08" db="UniProtKB">
        <authorList>
            <consortium name="RefSeq"/>
        </authorList>
    </citation>
    <scope>IDENTIFICATION</scope>
    <source>
        <tissue evidence="3">Whole body pupa</tissue>
    </source>
</reference>
<evidence type="ECO:0000313" key="3">
    <source>
        <dbReference type="RefSeq" id="XP_037896086.1"/>
    </source>
</evidence>
<feature type="compositionally biased region" description="Basic and acidic residues" evidence="1">
    <location>
        <begin position="364"/>
        <end position="378"/>
    </location>
</feature>
<feature type="compositionally biased region" description="Polar residues" evidence="1">
    <location>
        <begin position="216"/>
        <end position="227"/>
    </location>
</feature>
<gene>
    <name evidence="3" type="primary">LOC119641460</name>
</gene>
<sequence>MLYRDIGALRISKTNSPIREEAFRITNALKTSSALDKEKSTQSSTVSRLRAIPHPLESPGADYTPSTTGDRQDYVCVEVEPAKVVSNDVETHSYEIIKDRCTPSSEDLCVCPKATDICPKHGPVEKILKLEDLCTCPKPTDICPTHGPVDKILKFVDICICAKSTDVCPVHGLVEKVLKLELEEDYCLCETLSSIKQKTSEMTAASEQALAAMEGTATSAIETSKQPTAEEEQAASAATTSKLSSSAMEEMCQTTSSKPLLDRIDEATSTIKQSLIDEATSTVKQSLAGEEEGSMADKKSFDPCASYQEYALYELPMELTENQPPVWGQKITVIDGEYYHGCCYDDVSESEDIFPDCGCDGDSETEKDKEEKSEKSIVEEGIGDGIDKVEYEEFVPEQRSSPTEAILESAYEDFVPMLMSTGNELLSEGLELEGETEDRGMKAQGDLVYGEISSEIPPPSEIPFKDIRKILNCTCAPGECTCMDGSGAGDGRYVLEEYPSEFEYGVECEDYDEECELLKEMMDERRKKKKGRKEKCDCCHCRSIRDGLDPSKCMGQEPSESPPEPPPGPPPAPGQKEIALPSPQTHDDDELKFFVDSLIVDLDSMEHARRKRQAEMDLCMPRPTLCSRESFPVTITDITDLGTTSLYVKWNIHDSTGVAGYEIYVDGYLTNRYYNCKHEAAVITNVDVTIPHKVALVAQPSNEDEVINMLCKQEQQTQSKCKSLPWKSDNKSKGKTPPPPLGLWVPSIYMYDPADCTMSPPVIIENI</sequence>